<reference evidence="1" key="1">
    <citation type="journal article" date="2015" name="BMC Genomics">
        <title>Transcriptome profiling of a Rhizobium leguminosarum bv. trifolii rosR mutant reveals the role of the transcriptional regulator RosR in motility, synthesis of cell-surface components, and other cellular processes.</title>
        <authorList>
            <person name="Rachwal K."/>
            <person name="Matczynska E."/>
            <person name="Janczarek M."/>
        </authorList>
    </citation>
    <scope>NUCLEOTIDE SEQUENCE</scope>
    <source>
        <strain evidence="1">Rt24.2</strain>
    </source>
</reference>
<dbReference type="AlphaFoldDB" id="A0A1C9HWP2"/>
<protein>
    <submittedName>
        <fullName evidence="1">Uncharacterized protein</fullName>
    </submittedName>
</protein>
<sequence>MDEQYIDPNTHRNGETSRRKKCVSLTGVLIPTDIHRTFRSRYYKAVGKALGDSNDFPELPVIHASKLFPDHSDDVKYQFLEEVVQTCADLNFRVFRVGYYVTPQLVSVLKCNKPQKILNICFSSLLFCLEEELAKNEIWPVMETDNSSHQDRVFAGLIQTTDYISAVIGTGSLSINNENLGELHYSTKRSAYGTVTDCISYLLDARSSVESLGAIASPFKQKLAEIAAKLEPLTAFNEIIEMNFEIPPHGYIAKGPFRYAFPIAPSGADGG</sequence>
<organism evidence="1">
    <name type="scientific">Rhizobium leguminosarum bv. trifolii</name>
    <dbReference type="NCBI Taxonomy" id="386"/>
    <lineage>
        <taxon>Bacteria</taxon>
        <taxon>Pseudomonadati</taxon>
        <taxon>Pseudomonadota</taxon>
        <taxon>Alphaproteobacteria</taxon>
        <taxon>Hyphomicrobiales</taxon>
        <taxon>Rhizobiaceae</taxon>
        <taxon>Rhizobium/Agrobacterium group</taxon>
        <taxon>Rhizobium</taxon>
    </lineage>
</organism>
<dbReference type="EMBL" id="KX488746">
    <property type="protein sequence ID" value="AOO91110.1"/>
    <property type="molecule type" value="Genomic_DNA"/>
</dbReference>
<accession>A0A1C9HWP2</accession>
<proteinExistence type="predicted"/>
<reference evidence="1" key="2">
    <citation type="journal article" date="2016" name="Front. Microbiol.">
        <title>The Regulatory Protein RosR Affects Rhizobium leguminosarum bv. trifolii Protein Profiles, Cell Surface Properties, and Symbiosis with Clover.</title>
        <authorList>
            <person name="Rachwal K."/>
            <person name="Boguszewska A."/>
            <person name="Kopcinska J."/>
            <person name="Karas M."/>
            <person name="Tchorzewski M."/>
            <person name="Janczarek M."/>
        </authorList>
    </citation>
    <scope>NUCLEOTIDE SEQUENCE</scope>
    <source>
        <strain evidence="1">Rt24.2</strain>
    </source>
</reference>
<name>A0A1C9HWP2_RHILT</name>
<dbReference type="RefSeq" id="WP_130768786.1">
    <property type="nucleotide sequence ID" value="NZ_MAMO01000034.1"/>
</dbReference>
<evidence type="ECO:0000313" key="1">
    <source>
        <dbReference type="EMBL" id="AOO91110.1"/>
    </source>
</evidence>